<evidence type="ECO:0000256" key="1">
    <source>
        <dbReference type="ARBA" id="ARBA00004613"/>
    </source>
</evidence>
<feature type="signal peptide" evidence="7">
    <location>
        <begin position="1"/>
        <end position="18"/>
    </location>
</feature>
<evidence type="ECO:0000256" key="3">
    <source>
        <dbReference type="ARBA" id="ARBA00022656"/>
    </source>
</evidence>
<dbReference type="Pfam" id="PF03973">
    <property type="entry name" value="Triabin"/>
    <property type="match status" value="1"/>
</dbReference>
<keyword evidence="2" id="KW-0964">Secreted</keyword>
<accession>A6YPM0</accession>
<feature type="chain" id="PRO_5002703465" evidence="7">
    <location>
        <begin position="19"/>
        <end position="189"/>
    </location>
</feature>
<dbReference type="Gene3D" id="2.40.128.20">
    <property type="match status" value="1"/>
</dbReference>
<dbReference type="AlphaFoldDB" id="A6YPM0"/>
<proteinExistence type="evidence at transcript level"/>
<keyword evidence="5" id="KW-1199">Hemostasis impairing toxin</keyword>
<evidence type="ECO:0000256" key="7">
    <source>
        <dbReference type="SAM" id="SignalP"/>
    </source>
</evidence>
<dbReference type="GO" id="GO:0005576">
    <property type="term" value="C:extracellular region"/>
    <property type="evidence" value="ECO:0007669"/>
    <property type="project" value="UniProtKB-SubCell"/>
</dbReference>
<dbReference type="SUPFAM" id="SSF50814">
    <property type="entry name" value="Lipocalins"/>
    <property type="match status" value="1"/>
</dbReference>
<comment type="similarity">
    <text evidence="6">Belongs to the calycin superfamily. Triabin family.</text>
</comment>
<dbReference type="InterPro" id="IPR012674">
    <property type="entry name" value="Calycin"/>
</dbReference>
<dbReference type="GO" id="GO:0030682">
    <property type="term" value="P:symbiont-mediated perturbation of host defenses"/>
    <property type="evidence" value="ECO:0007669"/>
    <property type="project" value="InterPro"/>
</dbReference>
<comment type="subcellular location">
    <subcellularLocation>
        <location evidence="1">Secreted</location>
    </subcellularLocation>
</comment>
<evidence type="ECO:0000256" key="4">
    <source>
        <dbReference type="ARBA" id="ARBA00022729"/>
    </source>
</evidence>
<name>A6YPM0_TRIIF</name>
<keyword evidence="4 7" id="KW-0732">Signal</keyword>
<dbReference type="GO" id="GO:0090729">
    <property type="term" value="F:toxin activity"/>
    <property type="evidence" value="ECO:0007669"/>
    <property type="project" value="UniProtKB-KW"/>
</dbReference>
<protein>
    <submittedName>
        <fullName evidence="8">Salivary lipocalin</fullName>
    </submittedName>
</protein>
<evidence type="ECO:0000256" key="5">
    <source>
        <dbReference type="ARBA" id="ARBA00023240"/>
    </source>
</evidence>
<dbReference type="EMBL" id="EF639031">
    <property type="protein sequence ID" value="ABR27916.1"/>
    <property type="molecule type" value="mRNA"/>
</dbReference>
<evidence type="ECO:0000313" key="8">
    <source>
        <dbReference type="EMBL" id="ABR27916.1"/>
    </source>
</evidence>
<sequence>MKTFITVIFFGILTYTDAKKTVETCQNSLQIKPGLNIPSFFTGVWYTTHMMDASSAATCRAYKFEQNPNGILLTYTGQVTVSGNTKQYTVTCSSKELNPSAPILFKCAQSYTTVYHTPGNEFFDLRFSVIETDYGDHALVYRCMKYDDEKDSYGMYMILQRNKNGNGDKAKESLKKNKWEFSKFKKFSC</sequence>
<keyword evidence="3" id="KW-0800">Toxin</keyword>
<evidence type="ECO:0000256" key="2">
    <source>
        <dbReference type="ARBA" id="ARBA00022525"/>
    </source>
</evidence>
<dbReference type="InterPro" id="IPR005657">
    <property type="entry name" value="Triabi/Procalin"/>
</dbReference>
<reference evidence="8" key="1">
    <citation type="submission" date="2007-05" db="EMBL/GenBank/DDBJ databases">
        <authorList>
            <person name="Douchkov D."/>
            <person name="Schweizer P."/>
        </authorList>
    </citation>
    <scope>NUCLEOTIDE SEQUENCE</scope>
    <source>
        <tissue evidence="8">Salivary gland</tissue>
    </source>
</reference>
<organism evidence="8">
    <name type="scientific">Triatoma infestans</name>
    <name type="common">Assassin bug</name>
    <dbReference type="NCBI Taxonomy" id="30076"/>
    <lineage>
        <taxon>Eukaryota</taxon>
        <taxon>Metazoa</taxon>
        <taxon>Ecdysozoa</taxon>
        <taxon>Arthropoda</taxon>
        <taxon>Hexapoda</taxon>
        <taxon>Insecta</taxon>
        <taxon>Pterygota</taxon>
        <taxon>Neoptera</taxon>
        <taxon>Paraneoptera</taxon>
        <taxon>Hemiptera</taxon>
        <taxon>Heteroptera</taxon>
        <taxon>Panheteroptera</taxon>
        <taxon>Cimicomorpha</taxon>
        <taxon>Reduviidae</taxon>
        <taxon>Triatominae</taxon>
        <taxon>Triatoma</taxon>
    </lineage>
</organism>
<reference evidence="8" key="2">
    <citation type="journal article" date="2008" name="Insect Biochem. Mol. Biol.">
        <title>An insight into the sialome of the blood-sucking bug Triatoma infestans, a vector of Chagas' disease.</title>
        <authorList>
            <person name="Assumpcao T.C."/>
            <person name="Francischetti I.M."/>
            <person name="Andersen J.F."/>
            <person name="Schwarz A."/>
            <person name="Santana J.M."/>
            <person name="Ribeiro J.M."/>
        </authorList>
    </citation>
    <scope>NUCLEOTIDE SEQUENCE</scope>
    <source>
        <tissue evidence="8">Salivary gland</tissue>
    </source>
</reference>
<dbReference type="CDD" id="cd19423">
    <property type="entry name" value="lipocalin_LTBP1-like"/>
    <property type="match status" value="1"/>
</dbReference>
<evidence type="ECO:0000256" key="6">
    <source>
        <dbReference type="ARBA" id="ARBA00034121"/>
    </source>
</evidence>